<sequence length="88" mass="10011">MSLQLTLSLLVCITSGRGSVLVMRRVHQQVASSMVECSSKRIVYLSFYKWHMLDIQCYLNRRQMTSRPAGAAYQPLTLDIKHVPLVKG</sequence>
<reference evidence="2" key="1">
    <citation type="submission" date="2014-03" db="EMBL/GenBank/DDBJ databases">
        <title>The sialotranscriptome of Amblyomma triste, Amblyomma parvum and Amblyomma cajennense ticks, uncovered by 454-based RNA-seq.</title>
        <authorList>
            <person name="Garcia G.R."/>
            <person name="Gardinassi L.G."/>
            <person name="Ribeiro J.M."/>
            <person name="Anatriello E."/>
            <person name="Ferreira B.R."/>
            <person name="Moreira H.N."/>
            <person name="Mafra C."/>
            <person name="Olegario M.M."/>
            <person name="Szabo P.J."/>
            <person name="Miranda-Santos I.K."/>
            <person name="Maruyama S.R."/>
        </authorList>
    </citation>
    <scope>NUCLEOTIDE SEQUENCE</scope>
    <source>
        <strain evidence="2">Uberlandia</strain>
        <tissue evidence="2">Salivary glands</tissue>
    </source>
</reference>
<evidence type="ECO:0000313" key="2">
    <source>
        <dbReference type="EMBL" id="JAC18829.1"/>
    </source>
</evidence>
<keyword evidence="1" id="KW-0732">Signal</keyword>
<feature type="signal peptide" evidence="1">
    <location>
        <begin position="1"/>
        <end position="18"/>
    </location>
</feature>
<organism evidence="2">
    <name type="scientific">Amblyomma cajennense</name>
    <name type="common">Cayenne tick</name>
    <name type="synonym">Acarus cajennensis</name>
    <dbReference type="NCBI Taxonomy" id="34607"/>
    <lineage>
        <taxon>Eukaryota</taxon>
        <taxon>Metazoa</taxon>
        <taxon>Ecdysozoa</taxon>
        <taxon>Arthropoda</taxon>
        <taxon>Chelicerata</taxon>
        <taxon>Arachnida</taxon>
        <taxon>Acari</taxon>
        <taxon>Parasitiformes</taxon>
        <taxon>Ixodida</taxon>
        <taxon>Ixodoidea</taxon>
        <taxon>Ixodidae</taxon>
        <taxon>Amblyomminae</taxon>
        <taxon>Amblyomma</taxon>
    </lineage>
</organism>
<protein>
    <submittedName>
        <fullName evidence="2">Putative secreted protein</fullName>
    </submittedName>
</protein>
<accession>A0A023FDK3</accession>
<dbReference type="EMBL" id="GBBK01005653">
    <property type="protein sequence ID" value="JAC18829.1"/>
    <property type="molecule type" value="mRNA"/>
</dbReference>
<feature type="chain" id="PRO_5001519735" evidence="1">
    <location>
        <begin position="19"/>
        <end position="88"/>
    </location>
</feature>
<proteinExistence type="evidence at transcript level"/>
<name>A0A023FDK3_AMBCJ</name>
<dbReference type="AlphaFoldDB" id="A0A023FDK3"/>
<evidence type="ECO:0000256" key="1">
    <source>
        <dbReference type="SAM" id="SignalP"/>
    </source>
</evidence>